<keyword evidence="3" id="KW-1185">Reference proteome</keyword>
<evidence type="ECO:0000313" key="2">
    <source>
        <dbReference type="EMBL" id="SEG10905.1"/>
    </source>
</evidence>
<dbReference type="InterPro" id="IPR005543">
    <property type="entry name" value="PASTA_dom"/>
</dbReference>
<dbReference type="OrthoDB" id="6882896at2"/>
<dbReference type="PROSITE" id="PS51178">
    <property type="entry name" value="PASTA"/>
    <property type="match status" value="1"/>
</dbReference>
<feature type="domain" description="PASTA" evidence="1">
    <location>
        <begin position="154"/>
        <end position="220"/>
    </location>
</feature>
<sequence>MKNIRNLVNDVVAAPLGDVIASVGEGVAAAQHALDEGSLAAVLELYADGDDAKMQLLREIGYRPTFYTLPDTTGEVRVALKLGQGAAGASSAKAVSKSSAPTAVMARLGARGLNLSQKLYASPVDAGYSNQYGYSADISAKLTFRIVPIPPPEGVDELRLVPELTGKKLSQARLLLEAYELELEIDADPAEDADPEILSQEPVAGGIARVGDSIKLTLAE</sequence>
<reference evidence="2 3" key="1">
    <citation type="submission" date="2016-10" db="EMBL/GenBank/DDBJ databases">
        <authorList>
            <person name="de Groot N.N."/>
        </authorList>
    </citation>
    <scope>NUCLEOTIDE SEQUENCE [LARGE SCALE GENOMIC DNA]</scope>
    <source>
        <strain evidence="2 3">DSM 22012</strain>
    </source>
</reference>
<organism evidence="2 3">
    <name type="scientific">Marinobacterium lutimaris</name>
    <dbReference type="NCBI Taxonomy" id="568106"/>
    <lineage>
        <taxon>Bacteria</taxon>
        <taxon>Pseudomonadati</taxon>
        <taxon>Pseudomonadota</taxon>
        <taxon>Gammaproteobacteria</taxon>
        <taxon>Oceanospirillales</taxon>
        <taxon>Oceanospirillaceae</taxon>
        <taxon>Marinobacterium</taxon>
    </lineage>
</organism>
<proteinExistence type="predicted"/>
<dbReference type="SMART" id="SM00740">
    <property type="entry name" value="PASTA"/>
    <property type="match status" value="1"/>
</dbReference>
<dbReference type="Pfam" id="PF03793">
    <property type="entry name" value="PASTA"/>
    <property type="match status" value="1"/>
</dbReference>
<dbReference type="Proteomes" id="UP000236745">
    <property type="component" value="Unassembled WGS sequence"/>
</dbReference>
<dbReference type="Gene3D" id="3.30.10.20">
    <property type="match status" value="1"/>
</dbReference>
<dbReference type="RefSeq" id="WP_104002291.1">
    <property type="nucleotide sequence ID" value="NZ_FNVQ01000001.1"/>
</dbReference>
<evidence type="ECO:0000259" key="1">
    <source>
        <dbReference type="PROSITE" id="PS51178"/>
    </source>
</evidence>
<gene>
    <name evidence="2" type="ORF">SAMN05444390_1011382</name>
</gene>
<evidence type="ECO:0000313" key="3">
    <source>
        <dbReference type="Proteomes" id="UP000236745"/>
    </source>
</evidence>
<protein>
    <submittedName>
        <fullName evidence="2">PASTA domain-containing protein</fullName>
    </submittedName>
</protein>
<name>A0A1H5XHF6_9GAMM</name>
<dbReference type="EMBL" id="FNVQ01000001">
    <property type="protein sequence ID" value="SEG10905.1"/>
    <property type="molecule type" value="Genomic_DNA"/>
</dbReference>
<dbReference type="AlphaFoldDB" id="A0A1H5XHF6"/>
<accession>A0A1H5XHF6</accession>